<evidence type="ECO:0000313" key="2">
    <source>
        <dbReference type="EMBL" id="TKI61564.1"/>
    </source>
</evidence>
<gene>
    <name evidence="2" type="ORF">FC770_12355</name>
</gene>
<keyword evidence="3" id="KW-1185">Reference proteome</keyword>
<comment type="caution">
    <text evidence="2">The sequence shown here is derived from an EMBL/GenBank/DDBJ whole genome shotgun (WGS) entry which is preliminary data.</text>
</comment>
<proteinExistence type="predicted"/>
<dbReference type="SUPFAM" id="SSF47240">
    <property type="entry name" value="Ferritin-like"/>
    <property type="match status" value="1"/>
</dbReference>
<evidence type="ECO:0000259" key="1">
    <source>
        <dbReference type="Pfam" id="PF14530"/>
    </source>
</evidence>
<accession>A0A4U2YL97</accession>
<dbReference type="InterPro" id="IPR029447">
    <property type="entry name" value="DUF4439"/>
</dbReference>
<dbReference type="InterPro" id="IPR012347">
    <property type="entry name" value="Ferritin-like"/>
</dbReference>
<protein>
    <submittedName>
        <fullName evidence="2">DUF4439 domain-containing protein</fullName>
    </submittedName>
</protein>
<organism evidence="2 3">
    <name type="scientific">Nocardioides jishulii</name>
    <dbReference type="NCBI Taxonomy" id="2575440"/>
    <lineage>
        <taxon>Bacteria</taxon>
        <taxon>Bacillati</taxon>
        <taxon>Actinomycetota</taxon>
        <taxon>Actinomycetes</taxon>
        <taxon>Propionibacteriales</taxon>
        <taxon>Nocardioidaceae</taxon>
        <taxon>Nocardioides</taxon>
    </lineage>
</organism>
<dbReference type="Proteomes" id="UP000307808">
    <property type="component" value="Unassembled WGS sequence"/>
</dbReference>
<dbReference type="Pfam" id="PF14530">
    <property type="entry name" value="DUF4439"/>
    <property type="match status" value="1"/>
</dbReference>
<name>A0A4U2YL97_9ACTN</name>
<sequence>MSTSASQVEALQDTLAAEHAAVQLLGAFGGALSATADPGLHLLLVARHRRHRERREFLTVTLRGLGETPVPAAAAYALPDDLGDPVVVREEGARTEDRCLQRYATLVAASTAELRAWAIEALAESAGALVSWGNPPTAFPGAPELQD</sequence>
<dbReference type="RefSeq" id="WP_137066562.1">
    <property type="nucleotide sequence ID" value="NZ_CP040748.1"/>
</dbReference>
<feature type="domain" description="DUF4439" evidence="1">
    <location>
        <begin position="10"/>
        <end position="144"/>
    </location>
</feature>
<reference evidence="2 3" key="1">
    <citation type="submission" date="2019-04" db="EMBL/GenBank/DDBJ databases">
        <authorList>
            <person name="Dong K."/>
        </authorList>
    </citation>
    <scope>NUCLEOTIDE SEQUENCE [LARGE SCALE GENOMIC DNA]</scope>
    <source>
        <strain evidence="3">dk3543</strain>
    </source>
</reference>
<evidence type="ECO:0000313" key="3">
    <source>
        <dbReference type="Proteomes" id="UP000307808"/>
    </source>
</evidence>
<dbReference type="AlphaFoldDB" id="A0A4U2YL97"/>
<dbReference type="InterPro" id="IPR009078">
    <property type="entry name" value="Ferritin-like_SF"/>
</dbReference>
<dbReference type="OrthoDB" id="5195580at2"/>
<dbReference type="Gene3D" id="1.20.1260.10">
    <property type="match status" value="1"/>
</dbReference>
<dbReference type="EMBL" id="SZPY01000003">
    <property type="protein sequence ID" value="TKI61564.1"/>
    <property type="molecule type" value="Genomic_DNA"/>
</dbReference>